<feature type="transmembrane region" description="Helical" evidence="7">
    <location>
        <begin position="44"/>
        <end position="69"/>
    </location>
</feature>
<keyword evidence="9" id="KW-1185">Reference proteome</keyword>
<accession>A0A165Z7T1</accession>
<keyword evidence="5 7" id="KW-1133">Transmembrane helix</keyword>
<dbReference type="AlphaFoldDB" id="A0A165Z7T1"/>
<protein>
    <recommendedName>
        <fullName evidence="10">Permease</fullName>
    </recommendedName>
</protein>
<evidence type="ECO:0008006" key="10">
    <source>
        <dbReference type="Google" id="ProtNLM"/>
    </source>
</evidence>
<comment type="similarity">
    <text evidence="2">Belongs to the UPF0718 family.</text>
</comment>
<dbReference type="RefSeq" id="WP_063386447.1">
    <property type="nucleotide sequence ID" value="NZ_LWBR01000003.1"/>
</dbReference>
<feature type="transmembrane region" description="Helical" evidence="7">
    <location>
        <begin position="266"/>
        <end position="285"/>
    </location>
</feature>
<proteinExistence type="inferred from homology"/>
<reference evidence="8 9" key="1">
    <citation type="submission" date="2016-04" db="EMBL/GenBank/DDBJ databases">
        <title>Draft genome sequence of Aeribacillus pallidus 8m3 from petroleum reservoir.</title>
        <authorList>
            <person name="Poltaraus A.B."/>
            <person name="Nazina T.N."/>
            <person name="Tourova T.P."/>
            <person name="Malakho S.M."/>
            <person name="Korshunova A.V."/>
            <person name="Sokolova D.S."/>
        </authorList>
    </citation>
    <scope>NUCLEOTIDE SEQUENCE [LARGE SCALE GENOMIC DNA]</scope>
    <source>
        <strain evidence="8 9">8m3</strain>
    </source>
</reference>
<organism evidence="8 9">
    <name type="scientific">Aeribacillus pallidus</name>
    <dbReference type="NCBI Taxonomy" id="33936"/>
    <lineage>
        <taxon>Bacteria</taxon>
        <taxon>Bacillati</taxon>
        <taxon>Bacillota</taxon>
        <taxon>Bacilli</taxon>
        <taxon>Bacillales</taxon>
        <taxon>Bacillaceae</taxon>
        <taxon>Aeribacillus</taxon>
    </lineage>
</organism>
<gene>
    <name evidence="8" type="ORF">AZI98_01085</name>
</gene>
<evidence type="ECO:0000313" key="9">
    <source>
        <dbReference type="Proteomes" id="UP000076476"/>
    </source>
</evidence>
<feature type="transmembrane region" description="Helical" evidence="7">
    <location>
        <begin position="152"/>
        <end position="175"/>
    </location>
</feature>
<evidence type="ECO:0000256" key="6">
    <source>
        <dbReference type="ARBA" id="ARBA00023136"/>
    </source>
</evidence>
<feature type="transmembrane region" description="Helical" evidence="7">
    <location>
        <begin position="12"/>
        <end position="32"/>
    </location>
</feature>
<dbReference type="PANTHER" id="PTHR34184">
    <property type="entry name" value="UPF0718 PROTEIN YCGR"/>
    <property type="match status" value="1"/>
</dbReference>
<feature type="transmembrane region" description="Helical" evidence="7">
    <location>
        <begin position="305"/>
        <end position="324"/>
    </location>
</feature>
<evidence type="ECO:0000256" key="2">
    <source>
        <dbReference type="ARBA" id="ARBA00006386"/>
    </source>
</evidence>
<dbReference type="OrthoDB" id="9810876at2"/>
<evidence type="ECO:0000256" key="1">
    <source>
        <dbReference type="ARBA" id="ARBA00004651"/>
    </source>
</evidence>
<keyword evidence="6 7" id="KW-0472">Membrane</keyword>
<dbReference type="InterPro" id="IPR052923">
    <property type="entry name" value="UPF0718"/>
</dbReference>
<dbReference type="PANTHER" id="PTHR34184:SF4">
    <property type="entry name" value="UPF0718 PROTEIN YCGR"/>
    <property type="match status" value="1"/>
</dbReference>
<dbReference type="EMBL" id="LWBR01000003">
    <property type="protein sequence ID" value="KZN97946.1"/>
    <property type="molecule type" value="Genomic_DNA"/>
</dbReference>
<evidence type="ECO:0000313" key="8">
    <source>
        <dbReference type="EMBL" id="KZN97946.1"/>
    </source>
</evidence>
<comment type="subcellular location">
    <subcellularLocation>
        <location evidence="1">Cell membrane</location>
        <topology evidence="1">Multi-pass membrane protein</topology>
    </subcellularLocation>
</comment>
<dbReference type="GeneID" id="301125481"/>
<feature type="transmembrane region" description="Helical" evidence="7">
    <location>
        <begin position="123"/>
        <end position="146"/>
    </location>
</feature>
<evidence type="ECO:0000256" key="4">
    <source>
        <dbReference type="ARBA" id="ARBA00022692"/>
    </source>
</evidence>
<dbReference type="InterPro" id="IPR005524">
    <property type="entry name" value="DUF318"/>
</dbReference>
<keyword evidence="4 7" id="KW-0812">Transmembrane</keyword>
<evidence type="ECO:0000256" key="7">
    <source>
        <dbReference type="SAM" id="Phobius"/>
    </source>
</evidence>
<evidence type="ECO:0000256" key="3">
    <source>
        <dbReference type="ARBA" id="ARBA00022475"/>
    </source>
</evidence>
<dbReference type="Proteomes" id="UP000076476">
    <property type="component" value="Unassembled WGS sequence"/>
</dbReference>
<feature type="transmembrane region" description="Helical" evidence="7">
    <location>
        <begin position="89"/>
        <end position="111"/>
    </location>
</feature>
<evidence type="ECO:0000256" key="5">
    <source>
        <dbReference type="ARBA" id="ARBA00022989"/>
    </source>
</evidence>
<dbReference type="GO" id="GO:0005886">
    <property type="term" value="C:plasma membrane"/>
    <property type="evidence" value="ECO:0007669"/>
    <property type="project" value="UniProtKB-SubCell"/>
</dbReference>
<name>A0A165Z7T1_9BACI</name>
<comment type="caution">
    <text evidence="8">The sequence shown here is derived from an EMBL/GenBank/DDBJ whole genome shotgun (WGS) entry which is preliminary data.</text>
</comment>
<sequence>MENAGKQIGKDVAGTALFGGILLLFLFGDRLIDPSFIPKEVLNVSTLFLSIILEAIPFILLGVFASALIQTFVSEDTLKRFIPKHPILALVPAAIVGAFLPICECAIVPVVRRLVLKGMPLHLGVVIMVTAPILNPVVFASTYYAFQTNMDVVYARMGLAFVASIVIGAIIYFFFRTSLPLKKQHHLHEHHHHAKNRWLETLLHASDEFFDVGRYLIVGALVASAFQAGFDRTTLLEIGGDQTVAPAVMMGLAYILSLCSEADAFVAASFGSTFTIGSLIAFLVYGPMIDLKNTFMLFAYFKPKFVAVFIFVVTVVIYGSIILLQSLNIL</sequence>
<dbReference type="STRING" id="33936.AZI98_01085"/>
<dbReference type="Pfam" id="PF03773">
    <property type="entry name" value="ArsP_1"/>
    <property type="match status" value="1"/>
</dbReference>
<keyword evidence="3" id="KW-1003">Cell membrane</keyword>